<evidence type="ECO:0000313" key="3">
    <source>
        <dbReference type="Proteomes" id="UP001251528"/>
    </source>
</evidence>
<accession>A0AAJ0FW84</accession>
<name>A0AAJ0FW84_9HYPO</name>
<sequence length="256" mass="28057">MSVEKVAVVIIGGGWHTPESYAKLARGLGDAGYDVHRPGNPSMVNQRQGAFGLAEDTKSMRAYVTKLVEDGRRVIALAHSYGGQVASNSLTDLGWETRSRKRLPGGVIRIVFMCAFALLEGGSVIGQIKAMGDEALIPLALDFAEDMTVVCRDPAMQFIGDAGASKEETEAYLNTLHRWNGRCMYDAISQCSWRDIPVTYVYTKLDMTIPLDYQKSMVACLEGNGRPVESYELDTTHCPNLTATNEITEIIKKIAD</sequence>
<evidence type="ECO:0000313" key="2">
    <source>
        <dbReference type="EMBL" id="KAK2605988.1"/>
    </source>
</evidence>
<dbReference type="Pfam" id="PF12697">
    <property type="entry name" value="Abhydrolase_6"/>
    <property type="match status" value="1"/>
</dbReference>
<dbReference type="InterPro" id="IPR029058">
    <property type="entry name" value="AB_hydrolase_fold"/>
</dbReference>
<dbReference type="AlphaFoldDB" id="A0AAJ0FW84"/>
<comment type="caution">
    <text evidence="2">The sequence shown here is derived from an EMBL/GenBank/DDBJ whole genome shotgun (WGS) entry which is preliminary data.</text>
</comment>
<dbReference type="PANTHER" id="PTHR37017:SF10">
    <property type="entry name" value="AB HYDROLASE-1 DOMAIN-CONTAINING PROTEIN"/>
    <property type="match status" value="1"/>
</dbReference>
<evidence type="ECO:0000259" key="1">
    <source>
        <dbReference type="Pfam" id="PF12697"/>
    </source>
</evidence>
<dbReference type="InterPro" id="IPR000073">
    <property type="entry name" value="AB_hydrolase_1"/>
</dbReference>
<organism evidence="2 3">
    <name type="scientific">Conoideocrella luteorostrata</name>
    <dbReference type="NCBI Taxonomy" id="1105319"/>
    <lineage>
        <taxon>Eukaryota</taxon>
        <taxon>Fungi</taxon>
        <taxon>Dikarya</taxon>
        <taxon>Ascomycota</taxon>
        <taxon>Pezizomycotina</taxon>
        <taxon>Sordariomycetes</taxon>
        <taxon>Hypocreomycetidae</taxon>
        <taxon>Hypocreales</taxon>
        <taxon>Clavicipitaceae</taxon>
        <taxon>Conoideocrella</taxon>
    </lineage>
</organism>
<dbReference type="SUPFAM" id="SSF53474">
    <property type="entry name" value="alpha/beta-Hydrolases"/>
    <property type="match status" value="1"/>
</dbReference>
<dbReference type="PANTHER" id="PTHR37017">
    <property type="entry name" value="AB HYDROLASE-1 DOMAIN-CONTAINING PROTEIN-RELATED"/>
    <property type="match status" value="1"/>
</dbReference>
<dbReference type="InterPro" id="IPR052897">
    <property type="entry name" value="Sec-Metab_Biosynth_Hydrolase"/>
</dbReference>
<dbReference type="EMBL" id="JASWJB010000048">
    <property type="protein sequence ID" value="KAK2605988.1"/>
    <property type="molecule type" value="Genomic_DNA"/>
</dbReference>
<protein>
    <recommendedName>
        <fullName evidence="1">AB hydrolase-1 domain-containing protein</fullName>
    </recommendedName>
</protein>
<dbReference type="Gene3D" id="3.40.50.1820">
    <property type="entry name" value="alpha/beta hydrolase"/>
    <property type="match status" value="1"/>
</dbReference>
<feature type="domain" description="AB hydrolase-1" evidence="1">
    <location>
        <begin position="8"/>
        <end position="242"/>
    </location>
</feature>
<proteinExistence type="predicted"/>
<reference evidence="2" key="1">
    <citation type="submission" date="2023-06" db="EMBL/GenBank/DDBJ databases">
        <title>Conoideocrella luteorostrata (Hypocreales: Clavicipitaceae), a potential biocontrol fungus for elongate hemlock scale in United States Christmas tree production areas.</title>
        <authorList>
            <person name="Barrett H."/>
            <person name="Lovett B."/>
            <person name="Macias A.M."/>
            <person name="Stajich J.E."/>
            <person name="Kasson M.T."/>
        </authorList>
    </citation>
    <scope>NUCLEOTIDE SEQUENCE</scope>
    <source>
        <strain evidence="2">ARSEF 14590</strain>
    </source>
</reference>
<dbReference type="Proteomes" id="UP001251528">
    <property type="component" value="Unassembled WGS sequence"/>
</dbReference>
<gene>
    <name evidence="2" type="ORF">QQS21_003614</name>
</gene>
<keyword evidence="3" id="KW-1185">Reference proteome</keyword>